<dbReference type="SMART" id="SM00823">
    <property type="entry name" value="PKS_PP"/>
    <property type="match status" value="6"/>
</dbReference>
<keyword evidence="3" id="KW-0597">Phosphoprotein</keyword>
<dbReference type="Pfam" id="PF00550">
    <property type="entry name" value="PP-binding"/>
    <property type="match status" value="6"/>
</dbReference>
<feature type="domain" description="Carrier" evidence="7">
    <location>
        <begin position="4177"/>
        <end position="4253"/>
    </location>
</feature>
<dbReference type="FunFam" id="3.30.559.30:FF:000002">
    <property type="entry name" value="Nonribosomal peptide synthase Pes1"/>
    <property type="match status" value="3"/>
</dbReference>
<dbReference type="OrthoDB" id="416786at2759"/>
<evidence type="ECO:0000256" key="3">
    <source>
        <dbReference type="ARBA" id="ARBA00022553"/>
    </source>
</evidence>
<dbReference type="SUPFAM" id="SSF56801">
    <property type="entry name" value="Acetyl-CoA synthetase-like"/>
    <property type="match status" value="4"/>
</dbReference>
<evidence type="ECO:0000256" key="4">
    <source>
        <dbReference type="ARBA" id="ARBA00022598"/>
    </source>
</evidence>
<dbReference type="CDD" id="cd19534">
    <property type="entry name" value="E_NRPS"/>
    <property type="match status" value="3"/>
</dbReference>
<dbReference type="InterPro" id="IPR010071">
    <property type="entry name" value="AA_adenyl_dom"/>
</dbReference>
<dbReference type="InterPro" id="IPR006162">
    <property type="entry name" value="Ppantetheine_attach_site"/>
</dbReference>
<evidence type="ECO:0000259" key="7">
    <source>
        <dbReference type="PROSITE" id="PS50075"/>
    </source>
</evidence>
<proteinExistence type="inferred from homology"/>
<feature type="domain" description="Carrier" evidence="7">
    <location>
        <begin position="6397"/>
        <end position="6473"/>
    </location>
</feature>
<dbReference type="FunFam" id="3.40.50.12780:FF:000014">
    <property type="entry name" value="Nonribosomal peptide synthetase 1"/>
    <property type="match status" value="4"/>
</dbReference>
<keyword evidence="9" id="KW-1185">Reference proteome</keyword>
<dbReference type="PANTHER" id="PTHR45398:SF1">
    <property type="entry name" value="ENZYME, PUTATIVE (JCVI)-RELATED"/>
    <property type="match status" value="1"/>
</dbReference>
<dbReference type="Gene3D" id="3.40.50.12780">
    <property type="entry name" value="N-terminal domain of ligase-like"/>
    <property type="match status" value="4"/>
</dbReference>
<dbReference type="FunFam" id="3.30.559.30:FF:000003">
    <property type="entry name" value="Nonribosomal peptide synthase SidD"/>
    <property type="match status" value="2"/>
</dbReference>
<feature type="compositionally biased region" description="Polar residues" evidence="6">
    <location>
        <begin position="7025"/>
        <end position="7037"/>
    </location>
</feature>
<dbReference type="Gene3D" id="3.30.559.30">
    <property type="entry name" value="Nonribosomal peptide synthetase, condensation domain"/>
    <property type="match status" value="9"/>
</dbReference>
<dbReference type="SMART" id="SM01294">
    <property type="entry name" value="PKS_PP_betabranch"/>
    <property type="match status" value="1"/>
</dbReference>
<feature type="domain" description="Carrier" evidence="7">
    <location>
        <begin position="1546"/>
        <end position="1622"/>
    </location>
</feature>
<dbReference type="PANTHER" id="PTHR45398">
    <property type="match status" value="1"/>
</dbReference>
<dbReference type="PROSITE" id="PS50075">
    <property type="entry name" value="CARRIER"/>
    <property type="match status" value="7"/>
</dbReference>
<dbReference type="FunFam" id="3.30.300.30:FF:000015">
    <property type="entry name" value="Nonribosomal peptide synthase SidD"/>
    <property type="match status" value="4"/>
</dbReference>
<evidence type="ECO:0000256" key="1">
    <source>
        <dbReference type="ARBA" id="ARBA00004685"/>
    </source>
</evidence>
<dbReference type="InterPro" id="IPR020806">
    <property type="entry name" value="PKS_PP-bd"/>
</dbReference>
<accession>A0A6A5UZ74</accession>
<dbReference type="FunFam" id="3.30.559.10:FF:000017">
    <property type="entry name" value="Nonribosomal peptide synthase Pes1"/>
    <property type="match status" value="1"/>
</dbReference>
<dbReference type="Proteomes" id="UP000800036">
    <property type="component" value="Unassembled WGS sequence"/>
</dbReference>
<dbReference type="SUPFAM" id="SSF47336">
    <property type="entry name" value="ACP-like"/>
    <property type="match status" value="6"/>
</dbReference>
<dbReference type="PROSITE" id="PS00455">
    <property type="entry name" value="AMP_BINDING"/>
    <property type="match status" value="4"/>
</dbReference>
<evidence type="ECO:0000256" key="5">
    <source>
        <dbReference type="ARBA" id="ARBA00029454"/>
    </source>
</evidence>
<protein>
    <recommendedName>
        <fullName evidence="7">Carrier domain-containing protein</fullName>
    </recommendedName>
</protein>
<dbReference type="CDD" id="cd05918">
    <property type="entry name" value="A_NRPS_SidN3_like"/>
    <property type="match status" value="4"/>
</dbReference>
<keyword evidence="4" id="KW-0436">Ligase</keyword>
<dbReference type="GO" id="GO:0019748">
    <property type="term" value="P:secondary metabolic process"/>
    <property type="evidence" value="ECO:0007669"/>
    <property type="project" value="UniProtKB-ARBA"/>
</dbReference>
<dbReference type="InterPro" id="IPR009081">
    <property type="entry name" value="PP-bd_ACP"/>
</dbReference>
<dbReference type="PROSITE" id="PS00012">
    <property type="entry name" value="PHOSPHOPANTETHEINE"/>
    <property type="match status" value="3"/>
</dbReference>
<feature type="region of interest" description="Disordered" evidence="6">
    <location>
        <begin position="7021"/>
        <end position="7057"/>
    </location>
</feature>
<feature type="domain" description="Carrier" evidence="7">
    <location>
        <begin position="5255"/>
        <end position="5331"/>
    </location>
</feature>
<dbReference type="SUPFAM" id="SSF52777">
    <property type="entry name" value="CoA-dependent acyltransferases"/>
    <property type="match status" value="18"/>
</dbReference>
<dbReference type="FunFam" id="3.30.559.10:FF:000031">
    <property type="entry name" value="Nonribosomal peptide synthase Pes1"/>
    <property type="match status" value="1"/>
</dbReference>
<dbReference type="InterPro" id="IPR000873">
    <property type="entry name" value="AMP-dep_synth/lig_dom"/>
</dbReference>
<dbReference type="FunFam" id="3.30.559.10:FF:000037">
    <property type="entry name" value="Nonribosomal peptide synthase Pes1"/>
    <property type="match status" value="1"/>
</dbReference>
<sequence>MPSNASLQSQDQPASSMEGALRSIWARVLNLPEGQIALNRAFLSLGGDSISAMQVMGQCRKQGISVGVQDILRSRSIFDLATVVKKVQIAVEDVVEDIDVPFDLTPIQSLWFQLPNQGHGHFNQSFYLKVTRRISVDVFRAAVEKIVSRHSMLRARFTYSDERGWQQRVTDDISNSYRFRHKIVRTKSQIDELIEDSQKCLNHATGPLLASDLFEVENEQHAFLVAHHLVIDLVSWRLILEELEEILTVGSLLPPALPFQKWALLQRDHAKTLQLDKVLPAAEVPPLDFGYWNIQHTDNTYGNASHASFELNPTLTSLFLGECHPALKTEPVEILLASLLHSWVKVFTDRPVPAIFNEGHGREPWNSNLDISRTVGWFTTVYPIAVIPAGDVIETVRMVKDFRRQIPSNGRPYFARRVLTGDGNAAYKTHWPMEISFNYLGQYQQLERTDALLQPLESMAGETRGAGGTADVGHASPRFGLFEISAIIFKGQLKFAFTFNRYMQHQDRIREWVSSCRQILEDMIQTLPTIPPRPTLSDFPLLSLNEERFQAMCHRLSKVGIQSSEIESAYPCSSMQEGLLLSQSKDAGFYAAVTVHELTIPNGPLEWETIAENWTRVVSRHPALRTIFLENVGAEEGLYDQVVLKRADSNLVHFNCSTAEEALQLIEQQRSVSYETGVKPPHRFTICNTTDGRIFCCLEISHAIMDGHSMSIIFHDLRAAYENELAEDGPLYADYIAYLMNQPQETSLQFWRDYLSGSEVCSFPVLNDGVVIHRRLQNIRVDCGSISILDLQAFCNAHRITLANIFHTAWALTLSLYVGSRDVTFGYLTSARDSEDIHGVQDMVGPIINTLVCRVQLSDGSRSLLDVIRDVQKDYFDAIPHRHIALAEVQHMLKDLAGASLFNTALSYRKLPPDNATNHDTLKFTEVAPIYDPTEYPVSINIEVSNEAAMIDLDFWTDHLSASQADNVASTFVRALENILHSAKQSLDSLNHLSGKHWQKIQEWNIIPDTIHECVHHRFQEWVKTQPDAPAIRGHDADYTYAELDAVTGRLAHYLVDLGVGPELFVPTCFDKSSFAVVAMLAVLKAGGAAVPLDAKHPKAALESRVDDTQAQVVLTTAARSELFEDIVPDVVIVDSVLLDDLSDVEGPACLSVQPHNPCFVIFTSGSTGKPKGVVLEHAAFATSANAHGEKLGIGRDTRFLQWSSYTFDNSLEEMFTTLQRGGCVLVPSEEDRMNDIAGAISRLGANIMDLTPTVASLIDPKDVPGIKTLGLGGEGLTQAVLDLWTPYVHVVGQYGPSEASVNSAFKDFKQHGEPSNIGKAVGSVSWIVDPDDRNRLVPIGCKGELLVEGPILARGYLQDPEKTRLAFIRDPAWARAGEGTSRRFYCTGDLVHYTGFGEMMYLGRKDSQVKLNGQRIELGEIEHHLKLALPSSAQSAVELVKFADAKGTKALVGFICLNDALISPESAIPAIGEMTSVVETQAKEVEIALANALPAYYVPSMFVPMTRMPMTTSGKLNRKILRQLAQGIPAESLHIYRLAGKSGRAPAGPLEVALARLWALVLNLPPDSIGADDSFFRLGGDSIGAMRLVTACRKEGMVLAVSNIFAQPKLADMAATISLLSSDELSAATEPEMVPFELIPEAKKQHIVELAASECGLFPDSIEDIYPCSRLQEGLIALSSKEPGSYVAETIYRLPSDIDVERFQKAWDKVFAEEAILRTRIIWIEDQGFLQVVVREGIEWTHLEDIQDMSNAHRHLPVIPGGPLASYTLVGQGTPSTFFVWTAHHAIYDGWSLTTLLNRVETYYHDDNQTSTVVVPYSRFIKRLISLDVKQSDAFWLSMFEDVTAPQFPQLPSPEYKVEASGQLRSHFLVTHRKGTDITMPSLVRAAWALLLGTFSGSDDVLWGETNSGRELPVPGMEDIVGPTITTSPMRLRLKREHTVQEYLQDVQRQTSAAIPHQFAGLQHIRKLSSDTAAACDFQSLLVIASGDSMKDPEGGLWHLESTGTVGTNFFNYGLIFNCSVDESGIEVEAHYDGQIIQPWLVQRLLHQFQFLVSILNAEGSLDHVLGDLDMLNTADQEAISSWNSRPVNIVNKCIHDSISRSQVVLRSTSIAIDAWDTGEITYREFDERTTRLASRLVSLGVKPQTYVPICFEKSGWTIVAMFAVMKCGAAFVPLDFESPLPRLREIVSNVQAALLLCGAQQESLCKSIPCKAVIVDREATDDHKDRLHDLPHVQSDATGYVMFTSGTSGTPKGAVISHRAFTSASAAFAPAFGFSEASRVLQFSSYTFDACLIEIFSTLIMGGTVCVPDQASRTNDLAGVVNRMRVSLACLTPSVVRMIHPSQVPGLKTLLLVGEAMSQHDLLTWADRVTLCNGYGPTECSAIATVNIMSPTSKPNNLGKVVTARGWVVSRDDLNHLVPVGAVGELLLEGGGVGSGYLNNPEKTAEAYVDRVGWTLGENLQVGASRRFYKTGDLVRYNEDGTLLYLGRKDNQTKVRGQRLEVQEVEHHLMQDPSVQNALVAVPKVGPCAKRLVGVVSLRDVALSGASAAEMQLLSKEAASFSIATTRERLETRLPSYMVPSLWVAITRFPLMPSAKMDRRRVVRWLETMGTDTYRRISTLGLYEPEIETEGVDRKLQTIFAKVLDLAPGDIRLNQSFLRLGGDSIAAMQVSSMCRAQGLAISVQDVVKSKSIAALAAVSGTQSKAVHPSQTQDYDLPFDLGPIQKLFFDTVGDYYNHFNQSTIFKLSRAFELEEIKAALEALVSAHPMLRARYFRDESGVWKQSVAMVPHPFRLQLHRVSSAKEEFMRPVIDETQASLDIVKGPVFAADLFDIDDNFSQAISLVAHHLVIDVVSWGIILDDLESLLGGAAPPPQSLPFHAWTRQQAAQARKDSAARIMPLTSIPPADFEYWGIEPSENLYGDVISEEFELSAKDSMLLLGAHDALSTEPVDVFIAALLESFRKVFPDRRAASIHNEGHGREGFDSQDLSRTVGWFTTMTPIHLPVALEDQTDIVSTIRWVSSVRERTPDKGRPYFAHRILTGSGQDAFASHWPAEISFNYLGRMQNMERKNTPLQRVAHISTTDISANTPRLALFEITALVKQGTIKLSFDFNRHVIRHLEIKRWITECKQTLVDAIDQLLQLRSEPSLDNFKLLPLIYNGMSKLSVVLPAGTMVEDIEDIYPASPMQQGMLLSQLKHPELYSYHCIMEVRSTVPGLSVNPRKIAQAWQIVVQRHPILRTVFIESLSKTGVMDQVVFRERPGRIAWVADCDTDSAARLLRQQPLIDFRDFNSPHRLTICQTKTNDLWVKLEMSHAICDGSSIPIILNDLARAYEHKLSRTDVGPLYSSFVAHTLTSNRDADLNFWRAYLAGIEPCFFPVLHDGVPGPHEVGSYELHVQDLATMQAFCKKFGVTLSTVIQLSWTLLLHIYTGQSDVSFGVVASGRDAPVKGIDEAVGCFVNMLICRLELSDESTVHQLLMKLQDGGANALAHQGCSLADVQHELQLPSLFNTVFTFQRRQLSRDPTKTALAYENVEAADPGEFQITVNVDVSDEGATIDFGFWKDKVHPLQAQNMVDAFDKILGSILMSSDRDVTITDLDMFTESSLEQIMQWNAELPSPVRRRVHDLIQEQVLLRPRSTKAIESAEVRFTYQEFDEVTTKLALHLQSLGVGPETFVPILFEKSPWAPVAMIAIMKAGGAYVPLDPKHPPNRLRELIGDVGAKVALCSRLHHPRASEVVSNAVIVDRLSLNKLPLAKGMRLKSNATPDNAVYVLFTSGTTGKPKGTIISHEAFCTSAIAFTRGLGIDHTSRTFNFASYTFDASCIEILSALMVGATVCVPTEDERMSDPSGAIRRMKATWSLLTPSVLSTLKASQLQTLKILAAGGEAVPAAEAEKWQNNLQFVIAYGPTETAVVASTIVKSADIDGRNIGHASGCRLWVVHPRNHDNLMPLGAIGELVIEGYTVARGYLGDEAKTAKSFISNPAWASQLRSEHGGLTITRMYKSGDLVRYNPDGTISYIGRKDTQIKLNGRRIELSEIEHHVSDKFPDNVQSAVELVAPASRTSAKALAVFFALNDDPRASSEVIVQPASSDLPQSDELLRPMDKDLRNMCQSLENALVGALPAYMIPTIFLPMKKLPWTPAGKLDRNRLRALVQNLSKETVSPYRLANTMHKRKPKTEAEKRLQKLVSSVLNLPLSSVGADDSFIRLGGDSVAAMRLVGAAQAEHLNLTVMDVFKQPRISDLAAKCHVSETNSKANHSVGSFKLLPRNIPRNQMLQELSEICRVSHDQIQDVYPTSPLQEAFVALSIKQPGAYVAQHVLSLAGSIDVTKFKAAWERTVQEIDLLRTRVAQLQSGAFVQAVLVEDPVVWRKAKTLEEAESEAANIPAYLGGKLASYTIVHTATSERYFIWTIHHAIYDGWSIALMLQRVQEIYQVGSSSIPRVPYTRFIQYLLNNSPDASTTYWKHSLAGAAHYQFPQQQHSNFSGAPDGQTLQHTAKLSSLRHSDITLPNFIRAAWALLLSVYTGSNDVVFGETLNGRDVAVPGVTEICGPALTTVPTRVVINRDTSVVDLLRSIAQCAWDRIPHQHFGLSEIKRIDEDTAAACDFQNLLIIQTGSEEPADSMWSHHNNGVQGQYFTYPLVIECEAHQTSLHITAYHDANVISSWEVQRILYQFDSVLRQLNAVGNIRDVHVFSEKDAQFVRSLNTAEPVVVNDTIPSLFFKQAASTPDKEAVAAWDGALSYRKLRDLASQLAQELLLLGTGPEDLVPICVDKSCWAVVAILGVLISGAGYVPLSPDHPISRHRQIIQECNASIVLCSTQYESRFSDLVGRVLPISEASIRQLPTVRTEVELRATPDTIAYVLYTSGSTGVPKGVTIEHRAIASSSAAMCKALNIKPSSRLFQFASFVFDVSVLEILTALSCGATVCVPSEESRLTDITSAINTLRATWTCLTPSVANVIESAQSVPTLETFASAADPLTPDTIKKWSSSLQLLNAYGPTEASVIALSNAVSSSPRESTIIGRALQSGRAWITNQADPNQLAPVGAIGELCLEGPFLARNYYKNPAKTAEVFIEKPRFMDDFFKGSPIRIYRTGDLVKYDSAGKVHYLGRRDNQIKLAGQRMELGEIEHHLQADKTIKQAVVLMPKSGAAKRKLVAVVSYHRMPADAGTDEKPWNTPLSHPDLLRQIGVTMEKLSDLVPAYMVPTLWIAVPRIPALASAKLDKKQVGAWLGDMDDETYRGILDMEGSLQPAMPGSDAVLKMQGIWSQVLNVPVAKVQPNKSWLSLGGDSIMAMQLLARARKEGINITMNQVLRSKSLAHLAESVGTGIASEAGKELLDQPFALSPIQRFYFSSLGDDKNSQFNQSFTLRLAHRMDPAKFKDGLDAIVQCHSMLRARFLKSANGEWLQMIPSKISSAYTFSIHDGIELSDLPAIILRAQQGLDIVNGPVFAATLFTTQSGEQIIFLAAHHLVVDVVSWRIILEDLEELLTSPKPVRLQKGLPFPSWNEKQISHTVEFAQMEIIKEQDFHVEPADLAFWGLEQSQNVYGNVEREAFSLDDKFSTMAFDSHHALRTDVIDIFVAAIAHSFSRIFIARTTPTIFNETHGREPWEFSNLDLSRTVGWLTSLYPVHVAISEDEDDVIHTVRQVKDLRRNVADNGRPYFAHRFLTSDGPTRYAEHEPMEVLFNYLGKMQQLEAADALFQPMQFSEEDELRMADTGSTMRRLALFEISASVNGGRIQFSFMYNRLMKNQKGIRRWILECQRTLEEIITSLTKIDTPQPTISDFPLLPLDSYDRLNSVIKSLVSVGATYPEVEDMYPCAAVQEGMMLSQIKDPNAYWSFTTFELKAKGASIDTQRVLQAWKKVVERHPALRTVFVDSVCKGGVFDQIVLRAPDTGALIVSCRDAELSAKLDSIRYRDLNGKRKPHLPHQFAVVQTTSGRTIVKMEINHAVVDGGSLAIIRHDLEQAYEGRLSQDEGPLYSEYIKHLRSLPMKAAIDFWKAQLQGVRPCYFPITPQHSSKQRQLHSLFVDFDQFSEIQSLAEKNNVTFSNIILSAWSLLLHTYTGSSEVCYGYLTSGRNIPINDVEKAVGAFINMLVSRTKISNSLSFLSICEKVQNDFIESLPYQYCSLAQFQHDLGLSGQALFNTAVSVQNQGATEDPRKMDTTVEFVHLDGGDPSEFAITVNINTTRNDECVRLAYWTDSVSDYEAKNVSTLLVKILTLALADPKQTVAELDAAITVKSRRASRFRVYTPSIRSPMTSPHLEVPDPMASAPVTPRIELPQGLTSSGTNGPDWGNLIRSIVSEMVPQIVSQVLEKNKLPSMATHSTVSEMTSQMAGMLARKASQSLRGRNLETGSIRSRRMSTASETGSRIQTAADMVAAAGVMATETLKSVPPDFVEKKLLGLWSDLLDMVEDSIDRDDSFFQLGGDSIIAMRLVGAAREEGLSMTVADVFKNPTFADMARVVRVAGEVIDEVMSRAGGESLKDAPASSSKPKIQIPERTVTAWRDFQSMVSEQALDDKTTDGGITPPAWPERQLQEKTEQVFKKWSGFAQNSRPQATRRNSPMDTMPQTIHEETAPKSVSLLGDPNVDSVISKVQVFKGGISDVLPVTDFQALAITGTLLESRWMLNHFYLEGEGPLDLRKLKQACLRIVQAFDILRTVFVPYGDRFLQVVLRKLQPDFIYHETDQSLDEFTANLRQKDRENGPRLGEAFVQFVVAKQKGNGLYRIIMRLSHAQYDGFCFGRILESLQAGYNGLAVSSTPSFGNYVRETAKTVTGAYDHWREVLRGSKMTEIVPRYGPNYQRSAGRTLTLKQTLTVPPLSHINITTATVMKAAWAATLARIAGKSDIVFGHVISGRNSGVPNVEKIIGPCLNMIPVRVVYRPEWTVLDLLGYIQEQQINNMPYESLGFREITKNCTDWPDWSNFSSVIQHNQNIPNEDASLQLGGIKFKLGAVASQEDFADISILSTSKSGEKVELVLTYAPNTTLTADFTQNIFDMLCANVISFSEDPYPLLPAQTEMGSQSSTTITSESARKKSAEKQPLTLPTDTGLTRHELSALADTLRGAWEQNVRDENNGPPALDLSSDFFQLGGDIMGLAQIASILDHEHGWKVRVEDLLDKPLFVDQVRLLATERKKQIEKEEMSPWGEKVNIAGRSTPVDKAGLGRRESGLGALARKIGLKRKDTPKGVKEGQPAVKK</sequence>
<dbReference type="CDD" id="cd19545">
    <property type="entry name" value="FUM14_C_NRPS-like"/>
    <property type="match status" value="2"/>
</dbReference>
<dbReference type="NCBIfam" id="NF003417">
    <property type="entry name" value="PRK04813.1"/>
    <property type="match status" value="4"/>
</dbReference>
<evidence type="ECO:0000256" key="2">
    <source>
        <dbReference type="ARBA" id="ARBA00022450"/>
    </source>
</evidence>
<dbReference type="Gene3D" id="3.30.559.10">
    <property type="entry name" value="Chloramphenicol acetyltransferase-like domain"/>
    <property type="match status" value="9"/>
</dbReference>
<dbReference type="EMBL" id="ML976711">
    <property type="protein sequence ID" value="KAF1969239.1"/>
    <property type="molecule type" value="Genomic_DNA"/>
</dbReference>
<reference evidence="8" key="1">
    <citation type="journal article" date="2020" name="Stud. Mycol.">
        <title>101 Dothideomycetes genomes: a test case for predicting lifestyles and emergence of pathogens.</title>
        <authorList>
            <person name="Haridas S."/>
            <person name="Albert R."/>
            <person name="Binder M."/>
            <person name="Bloem J."/>
            <person name="Labutti K."/>
            <person name="Salamov A."/>
            <person name="Andreopoulos B."/>
            <person name="Baker S."/>
            <person name="Barry K."/>
            <person name="Bills G."/>
            <person name="Bluhm B."/>
            <person name="Cannon C."/>
            <person name="Castanera R."/>
            <person name="Culley D."/>
            <person name="Daum C."/>
            <person name="Ezra D."/>
            <person name="Gonzalez J."/>
            <person name="Henrissat B."/>
            <person name="Kuo A."/>
            <person name="Liang C."/>
            <person name="Lipzen A."/>
            <person name="Lutzoni F."/>
            <person name="Magnuson J."/>
            <person name="Mondo S."/>
            <person name="Nolan M."/>
            <person name="Ohm R."/>
            <person name="Pangilinan J."/>
            <person name="Park H.-J."/>
            <person name="Ramirez L."/>
            <person name="Alfaro M."/>
            <person name="Sun H."/>
            <person name="Tritt A."/>
            <person name="Yoshinaga Y."/>
            <person name="Zwiers L.-H."/>
            <person name="Turgeon B."/>
            <person name="Goodwin S."/>
            <person name="Spatafora J."/>
            <person name="Crous P."/>
            <person name="Grigoriev I."/>
        </authorList>
    </citation>
    <scope>NUCLEOTIDE SEQUENCE</scope>
    <source>
        <strain evidence="8">CBS 107.79</strain>
    </source>
</reference>
<dbReference type="InterPro" id="IPR001242">
    <property type="entry name" value="Condensation_dom"/>
</dbReference>
<feature type="domain" description="Carrier" evidence="7">
    <location>
        <begin position="12"/>
        <end position="88"/>
    </location>
</feature>
<dbReference type="FunFam" id="1.10.1200.10:FF:000005">
    <property type="entry name" value="Nonribosomal peptide synthetase 1"/>
    <property type="match status" value="3"/>
</dbReference>
<dbReference type="Pfam" id="PF00501">
    <property type="entry name" value="AMP-binding"/>
    <property type="match status" value="4"/>
</dbReference>
<dbReference type="Gene3D" id="1.10.1200.10">
    <property type="entry name" value="ACP-like"/>
    <property type="match status" value="7"/>
</dbReference>
<dbReference type="NCBIfam" id="TIGR01733">
    <property type="entry name" value="AA-adenyl-dom"/>
    <property type="match status" value="4"/>
</dbReference>
<dbReference type="InterPro" id="IPR023213">
    <property type="entry name" value="CAT-like_dom_sf"/>
</dbReference>
<evidence type="ECO:0000313" key="8">
    <source>
        <dbReference type="EMBL" id="KAF1969239.1"/>
    </source>
</evidence>
<dbReference type="GO" id="GO:0031177">
    <property type="term" value="F:phosphopantetheine binding"/>
    <property type="evidence" value="ECO:0007669"/>
    <property type="project" value="InterPro"/>
</dbReference>
<feature type="domain" description="Carrier" evidence="7">
    <location>
        <begin position="2629"/>
        <end position="2705"/>
    </location>
</feature>
<keyword evidence="2" id="KW-0596">Phosphopantetheine</keyword>
<dbReference type="InterPro" id="IPR042099">
    <property type="entry name" value="ANL_N_sf"/>
</dbReference>
<evidence type="ECO:0000256" key="6">
    <source>
        <dbReference type="SAM" id="MobiDB-lite"/>
    </source>
</evidence>
<comment type="pathway">
    <text evidence="1">Mycotoxin biosynthesis.</text>
</comment>
<dbReference type="FunFam" id="3.30.559.30:FF:000005">
    <property type="entry name" value="Nonribosomal peptide synthase Pes1"/>
    <property type="match status" value="2"/>
</dbReference>
<dbReference type="Pfam" id="PF00668">
    <property type="entry name" value="Condensation"/>
    <property type="match status" value="9"/>
</dbReference>
<feature type="domain" description="Carrier" evidence="7">
    <location>
        <begin position="7060"/>
        <end position="7140"/>
    </location>
</feature>
<dbReference type="InterPro" id="IPR020845">
    <property type="entry name" value="AMP-binding_CS"/>
</dbReference>
<name>A0A6A5UZ74_9PLEO</name>
<dbReference type="CDD" id="cd19542">
    <property type="entry name" value="CT_NRPS-like"/>
    <property type="match status" value="4"/>
</dbReference>
<organism evidence="8 9">
    <name type="scientific">Bimuria novae-zelandiae CBS 107.79</name>
    <dbReference type="NCBI Taxonomy" id="1447943"/>
    <lineage>
        <taxon>Eukaryota</taxon>
        <taxon>Fungi</taxon>
        <taxon>Dikarya</taxon>
        <taxon>Ascomycota</taxon>
        <taxon>Pezizomycotina</taxon>
        <taxon>Dothideomycetes</taxon>
        <taxon>Pleosporomycetidae</taxon>
        <taxon>Pleosporales</taxon>
        <taxon>Massarineae</taxon>
        <taxon>Didymosphaeriaceae</taxon>
        <taxon>Bimuria</taxon>
    </lineage>
</organism>
<dbReference type="FunFam" id="3.30.559.10:FF:000016">
    <property type="entry name" value="Nonribosomal peptide synthase Pes1"/>
    <property type="match status" value="3"/>
</dbReference>
<dbReference type="InterPro" id="IPR036736">
    <property type="entry name" value="ACP-like_sf"/>
</dbReference>
<evidence type="ECO:0000313" key="9">
    <source>
        <dbReference type="Proteomes" id="UP000800036"/>
    </source>
</evidence>
<gene>
    <name evidence="8" type="ORF">BU23DRAFT_477496</name>
</gene>
<dbReference type="Gene3D" id="3.30.300.30">
    <property type="match status" value="4"/>
</dbReference>
<comment type="similarity">
    <text evidence="5">Belongs to the NRP synthetase family.</text>
</comment>
<dbReference type="GO" id="GO:0016874">
    <property type="term" value="F:ligase activity"/>
    <property type="evidence" value="ECO:0007669"/>
    <property type="project" value="UniProtKB-KW"/>
</dbReference>
<dbReference type="InterPro" id="IPR045851">
    <property type="entry name" value="AMP-bd_C_sf"/>
</dbReference>